<gene>
    <name evidence="2" type="ORF">ILEXP_LOCUS19226</name>
</gene>
<keyword evidence="1" id="KW-0472">Membrane</keyword>
<sequence>MEDMRFMYTLLPAKLGQEWEPWNFFVRTSSISRKSSSFALASLAMVGSLIGQCVGSWVLFLVRYRLTKGGPSDRPGTQSPLA</sequence>
<protein>
    <submittedName>
        <fullName evidence="2">Uncharacterized protein</fullName>
    </submittedName>
</protein>
<dbReference type="EMBL" id="CAUOFW020002092">
    <property type="protein sequence ID" value="CAK9151069.1"/>
    <property type="molecule type" value="Genomic_DNA"/>
</dbReference>
<accession>A0ABC8S1N6</accession>
<evidence type="ECO:0000313" key="3">
    <source>
        <dbReference type="Proteomes" id="UP001642360"/>
    </source>
</evidence>
<dbReference type="AlphaFoldDB" id="A0ABC8S1N6"/>
<organism evidence="2 3">
    <name type="scientific">Ilex paraguariensis</name>
    <name type="common">yerba mate</name>
    <dbReference type="NCBI Taxonomy" id="185542"/>
    <lineage>
        <taxon>Eukaryota</taxon>
        <taxon>Viridiplantae</taxon>
        <taxon>Streptophyta</taxon>
        <taxon>Embryophyta</taxon>
        <taxon>Tracheophyta</taxon>
        <taxon>Spermatophyta</taxon>
        <taxon>Magnoliopsida</taxon>
        <taxon>eudicotyledons</taxon>
        <taxon>Gunneridae</taxon>
        <taxon>Pentapetalae</taxon>
        <taxon>asterids</taxon>
        <taxon>campanulids</taxon>
        <taxon>Aquifoliales</taxon>
        <taxon>Aquifoliaceae</taxon>
        <taxon>Ilex</taxon>
    </lineage>
</organism>
<comment type="caution">
    <text evidence="2">The sequence shown here is derived from an EMBL/GenBank/DDBJ whole genome shotgun (WGS) entry which is preliminary data.</text>
</comment>
<evidence type="ECO:0000256" key="1">
    <source>
        <dbReference type="SAM" id="Phobius"/>
    </source>
</evidence>
<feature type="transmembrane region" description="Helical" evidence="1">
    <location>
        <begin position="38"/>
        <end position="62"/>
    </location>
</feature>
<keyword evidence="3" id="KW-1185">Reference proteome</keyword>
<keyword evidence="1" id="KW-1133">Transmembrane helix</keyword>
<reference evidence="2 3" key="1">
    <citation type="submission" date="2024-02" db="EMBL/GenBank/DDBJ databases">
        <authorList>
            <person name="Vignale AGUSTIN F."/>
            <person name="Sosa J E."/>
            <person name="Modenutti C."/>
        </authorList>
    </citation>
    <scope>NUCLEOTIDE SEQUENCE [LARGE SCALE GENOMIC DNA]</scope>
</reference>
<keyword evidence="1" id="KW-0812">Transmembrane</keyword>
<proteinExistence type="predicted"/>
<evidence type="ECO:0000313" key="2">
    <source>
        <dbReference type="EMBL" id="CAK9151069.1"/>
    </source>
</evidence>
<dbReference type="Proteomes" id="UP001642360">
    <property type="component" value="Unassembled WGS sequence"/>
</dbReference>
<name>A0ABC8S1N6_9AQUA</name>